<dbReference type="GO" id="GO:0019878">
    <property type="term" value="P:lysine biosynthetic process via aminoadipic acid"/>
    <property type="evidence" value="ECO:0007669"/>
    <property type="project" value="TreeGrafter"/>
</dbReference>
<name>A0A0M3J895_ANISI</name>
<reference evidence="5" key="1">
    <citation type="submission" date="2017-02" db="UniProtKB">
        <authorList>
            <consortium name="WormBaseParasite"/>
        </authorList>
    </citation>
    <scope>IDENTIFICATION</scope>
</reference>
<reference evidence="3 4" key="2">
    <citation type="submission" date="2018-11" db="EMBL/GenBank/DDBJ databases">
        <authorList>
            <consortium name="Pathogen Informatics"/>
        </authorList>
    </citation>
    <scope>NUCLEOTIDE SEQUENCE [LARGE SCALE GENOMIC DNA]</scope>
</reference>
<dbReference type="SUPFAM" id="SSF55347">
    <property type="entry name" value="Glyceraldehyde-3-phosphate dehydrogenase-like, C-terminal domain"/>
    <property type="match status" value="1"/>
</dbReference>
<evidence type="ECO:0000313" key="4">
    <source>
        <dbReference type="Proteomes" id="UP000267096"/>
    </source>
</evidence>
<dbReference type="PANTHER" id="PTHR11133:SF22">
    <property type="entry name" value="ALPHA-AMINOADIPIC SEMIALDEHYDE SYNTHASE, MITOCHONDRIAL"/>
    <property type="match status" value="1"/>
</dbReference>
<protein>
    <submittedName>
        <fullName evidence="5">Alpha-aminoadipic semialdehyde synthase, mitochondrial (inferred by orthology to a human protein)</fullName>
    </submittedName>
</protein>
<keyword evidence="1" id="KW-0560">Oxidoreductase</keyword>
<dbReference type="GO" id="GO:0004753">
    <property type="term" value="F:saccharopine dehydrogenase activity"/>
    <property type="evidence" value="ECO:0007669"/>
    <property type="project" value="TreeGrafter"/>
</dbReference>
<dbReference type="EMBL" id="UYRR01005774">
    <property type="protein sequence ID" value="VDK22016.1"/>
    <property type="molecule type" value="Genomic_DNA"/>
</dbReference>
<dbReference type="InterPro" id="IPR051168">
    <property type="entry name" value="AASS"/>
</dbReference>
<evidence type="ECO:0000313" key="3">
    <source>
        <dbReference type="EMBL" id="VDK22016.1"/>
    </source>
</evidence>
<proteinExistence type="predicted"/>
<dbReference type="Proteomes" id="UP000267096">
    <property type="component" value="Unassembled WGS sequence"/>
</dbReference>
<evidence type="ECO:0000256" key="1">
    <source>
        <dbReference type="ARBA" id="ARBA00023002"/>
    </source>
</evidence>
<dbReference type="WBParaSite" id="ASIM_0000379701-mRNA-1">
    <property type="protein sequence ID" value="ASIM_0000379701-mRNA-1"/>
    <property type="gene ID" value="ASIM_0000379701"/>
</dbReference>
<dbReference type="GO" id="GO:0005737">
    <property type="term" value="C:cytoplasm"/>
    <property type="evidence" value="ECO:0007669"/>
    <property type="project" value="TreeGrafter"/>
</dbReference>
<feature type="domain" description="Saccharopine dehydrogenase-like C-terminal" evidence="2">
    <location>
        <begin position="2"/>
        <end position="102"/>
    </location>
</feature>
<accession>A0A0M3J895</accession>
<dbReference type="Gene3D" id="3.40.50.720">
    <property type="entry name" value="NAD(P)-binding Rossmann-like Domain"/>
    <property type="match status" value="1"/>
</dbReference>
<organism evidence="5">
    <name type="scientific">Anisakis simplex</name>
    <name type="common">Herring worm</name>
    <dbReference type="NCBI Taxonomy" id="6269"/>
    <lineage>
        <taxon>Eukaryota</taxon>
        <taxon>Metazoa</taxon>
        <taxon>Ecdysozoa</taxon>
        <taxon>Nematoda</taxon>
        <taxon>Chromadorea</taxon>
        <taxon>Rhabditida</taxon>
        <taxon>Spirurina</taxon>
        <taxon>Ascaridomorpha</taxon>
        <taxon>Ascaridoidea</taxon>
        <taxon>Anisakidae</taxon>
        <taxon>Anisakis</taxon>
        <taxon>Anisakis simplex complex</taxon>
    </lineage>
</organism>
<sequence length="111" mass="12657">MNTLAAYLRKKLALQPSERDLVVLNHDIDVQWPAGVQERHRIQLVAYGDRNGFTAMSRTVGYTTAIVSHMLLNGEIQKKGMIRPTLKHIYRPALMRLKDYGIEANQIVTIL</sequence>
<dbReference type="Pfam" id="PF16653">
    <property type="entry name" value="Sacchrp_dh_C"/>
    <property type="match status" value="1"/>
</dbReference>
<dbReference type="AlphaFoldDB" id="A0A0M3J895"/>
<evidence type="ECO:0000313" key="5">
    <source>
        <dbReference type="WBParaSite" id="ASIM_0000379701-mRNA-1"/>
    </source>
</evidence>
<evidence type="ECO:0000259" key="2">
    <source>
        <dbReference type="Pfam" id="PF16653"/>
    </source>
</evidence>
<dbReference type="OrthoDB" id="5806791at2759"/>
<gene>
    <name evidence="3" type="ORF">ASIM_LOCUS3632</name>
</gene>
<dbReference type="PANTHER" id="PTHR11133">
    <property type="entry name" value="SACCHAROPINE DEHYDROGENASE"/>
    <property type="match status" value="1"/>
</dbReference>
<dbReference type="InterPro" id="IPR032095">
    <property type="entry name" value="Sacchrp_dh-like_C"/>
</dbReference>
<keyword evidence="4" id="KW-1185">Reference proteome</keyword>